<name>B1FG39_9BURK</name>
<evidence type="ECO:0000313" key="2">
    <source>
        <dbReference type="Proteomes" id="UP000005463"/>
    </source>
</evidence>
<protein>
    <submittedName>
        <fullName evidence="1">Uncharacterized protein</fullName>
    </submittedName>
</protein>
<dbReference type="EMBL" id="ABLC01000068">
    <property type="protein sequence ID" value="EDT03470.1"/>
    <property type="molecule type" value="Genomic_DNA"/>
</dbReference>
<dbReference type="RefSeq" id="WP_006752181.1">
    <property type="nucleotide sequence ID" value="NZ_ABLC01000068.1"/>
</dbReference>
<evidence type="ECO:0000313" key="1">
    <source>
        <dbReference type="EMBL" id="EDT03470.1"/>
    </source>
</evidence>
<gene>
    <name evidence="1" type="ORF">BamIOP4010DRAFT_2999</name>
</gene>
<proteinExistence type="predicted"/>
<organism evidence="1 2">
    <name type="scientific">Burkholderia ambifaria IOP40-10</name>
    <dbReference type="NCBI Taxonomy" id="396596"/>
    <lineage>
        <taxon>Bacteria</taxon>
        <taxon>Pseudomonadati</taxon>
        <taxon>Pseudomonadota</taxon>
        <taxon>Betaproteobacteria</taxon>
        <taxon>Burkholderiales</taxon>
        <taxon>Burkholderiaceae</taxon>
        <taxon>Burkholderia</taxon>
        <taxon>Burkholderia cepacia complex</taxon>
    </lineage>
</organism>
<dbReference type="AlphaFoldDB" id="B1FG39"/>
<accession>B1FG39</accession>
<comment type="caution">
    <text evidence="1">The sequence shown here is derived from an EMBL/GenBank/DDBJ whole genome shotgun (WGS) entry which is preliminary data.</text>
</comment>
<dbReference type="PATRIC" id="fig|396596.7.peg.4690"/>
<dbReference type="Proteomes" id="UP000005463">
    <property type="component" value="Unassembled WGS sequence"/>
</dbReference>
<reference evidence="1 2" key="1">
    <citation type="submission" date="2008-03" db="EMBL/GenBank/DDBJ databases">
        <title>Sequencing of the draft genome and assembly of Burkholderia ambifaria IOP40-10.</title>
        <authorList>
            <consortium name="US DOE Joint Genome Institute (JGI-PGF)"/>
            <person name="Copeland A."/>
            <person name="Lucas S."/>
            <person name="Lapidus A."/>
            <person name="Glavina del Rio T."/>
            <person name="Dalin E."/>
            <person name="Tice H."/>
            <person name="Bruce D."/>
            <person name="Goodwin L."/>
            <person name="Pitluck S."/>
            <person name="Larimer F."/>
            <person name="Land M.L."/>
            <person name="Hauser L."/>
            <person name="Tiedje J."/>
            <person name="Richardson P."/>
        </authorList>
    </citation>
    <scope>NUCLEOTIDE SEQUENCE [LARGE SCALE GENOMIC DNA]</scope>
    <source>
        <strain evidence="1 2">IOP40-10</strain>
    </source>
</reference>
<sequence>MTTVESNRPVVDYATPDGAWYLLEHDDYFVRERFVDALEPQLDDMSNALAACFKRVRPILDAARAVRADRTELLKLFVLGGLDDLVVSSKLLLAGKLAASGNVARQAIEGIAMAMLCSTDHLLVIQQDRKKGAVRAYYWRKLMKQDSRVQGQHAVRQLRWNVELLGASPAWIDSLEAGQKRFNCMSHAGIEAIMSRTTMVEHGQAAVEFGGQFDSSKEPLYRVELVYRIELCRQLAQVMDHLLGTMTGAVAA</sequence>